<gene>
    <name evidence="5" type="ORF">PVAND_016141</name>
</gene>
<evidence type="ECO:0000259" key="4">
    <source>
        <dbReference type="PROSITE" id="PS51635"/>
    </source>
</evidence>
<dbReference type="GO" id="GO:0019433">
    <property type="term" value="P:triglyceride catabolic process"/>
    <property type="evidence" value="ECO:0007669"/>
    <property type="project" value="TreeGrafter"/>
</dbReference>
<sequence length="405" mass="45450">MDKNISEKLNKNLSFAGCGFLGIYHVGVGVCFKQYASHLLIQKIAGVSAGAIVAVALLLDLPLDDLVKEFFEIASNARSHPLGPFAPSFNIQEKLLNGFEQRLPEDAHLKLSGRLHISLTRIFDRKNVIVSQFESREDLMNALACSFFIPGFSGLIPPKFHGVRYMDGAFSDNLVMLDDNTVTVSPFCGETDISPKNKESDVKYHISLVNTSMELCAENARLLLRSLLPLSPAELSNLCQRGFDDALDYLYHNNLISCNDCVINQTNFITTNCDETILDPDCDGCTESRENSVSSSIPDYLMTVLDQHVEGSQNMMTKLFRFASLPIVIPCSFASHLIQKVPEATQIIYNYRRSLTEQIHQIIVTKMNDLMSKVLTYEEEFLQHKESKKVVKCNSKYQRRNGNSK</sequence>
<evidence type="ECO:0000313" key="5">
    <source>
        <dbReference type="EMBL" id="KAG5668191.1"/>
    </source>
</evidence>
<feature type="domain" description="PNPLA" evidence="4">
    <location>
        <begin position="13"/>
        <end position="180"/>
    </location>
</feature>
<feature type="active site" description="Proton acceptor" evidence="2">
    <location>
        <position position="167"/>
    </location>
</feature>
<reference evidence="5" key="1">
    <citation type="submission" date="2021-03" db="EMBL/GenBank/DDBJ databases">
        <title>Chromosome level genome of the anhydrobiotic midge Polypedilum vanderplanki.</title>
        <authorList>
            <person name="Yoshida Y."/>
            <person name="Kikawada T."/>
            <person name="Gusev O."/>
        </authorList>
    </citation>
    <scope>NUCLEOTIDE SEQUENCE</scope>
    <source>
        <strain evidence="5">NIAS01</strain>
        <tissue evidence="5">Whole body or cell culture</tissue>
    </source>
</reference>
<evidence type="ECO:0000256" key="2">
    <source>
        <dbReference type="PROSITE-ProRule" id="PRU01161"/>
    </source>
</evidence>
<proteinExistence type="predicted"/>
<feature type="active site" description="Nucleophile" evidence="2">
    <location>
        <position position="48"/>
    </location>
</feature>
<organism evidence="5 6">
    <name type="scientific">Polypedilum vanderplanki</name>
    <name type="common">Sleeping chironomid midge</name>
    <dbReference type="NCBI Taxonomy" id="319348"/>
    <lineage>
        <taxon>Eukaryota</taxon>
        <taxon>Metazoa</taxon>
        <taxon>Ecdysozoa</taxon>
        <taxon>Arthropoda</taxon>
        <taxon>Hexapoda</taxon>
        <taxon>Insecta</taxon>
        <taxon>Pterygota</taxon>
        <taxon>Neoptera</taxon>
        <taxon>Endopterygota</taxon>
        <taxon>Diptera</taxon>
        <taxon>Nematocera</taxon>
        <taxon>Chironomoidea</taxon>
        <taxon>Chironomidae</taxon>
        <taxon>Chironominae</taxon>
        <taxon>Polypedilum</taxon>
        <taxon>Polypedilum</taxon>
    </lineage>
</organism>
<keyword evidence="2" id="KW-0442">Lipid degradation</keyword>
<dbReference type="Gene3D" id="3.40.1090.10">
    <property type="entry name" value="Cytosolic phospholipase A2 catalytic domain"/>
    <property type="match status" value="2"/>
</dbReference>
<dbReference type="PANTHER" id="PTHR12406:SF41">
    <property type="entry name" value="BRUMMER, ISOFORM B-RELATED"/>
    <property type="match status" value="1"/>
</dbReference>
<dbReference type="InterPro" id="IPR002641">
    <property type="entry name" value="PNPLA_dom"/>
</dbReference>
<feature type="transmembrane region" description="Helical" evidence="3">
    <location>
        <begin position="44"/>
        <end position="63"/>
    </location>
</feature>
<dbReference type="EMBL" id="JADBJN010000004">
    <property type="protein sequence ID" value="KAG5668191.1"/>
    <property type="molecule type" value="Genomic_DNA"/>
</dbReference>
<dbReference type="Pfam" id="PF01734">
    <property type="entry name" value="Patatin"/>
    <property type="match status" value="1"/>
</dbReference>
<evidence type="ECO:0000256" key="3">
    <source>
        <dbReference type="SAM" id="Phobius"/>
    </source>
</evidence>
<protein>
    <recommendedName>
        <fullName evidence="4">PNPLA domain-containing protein</fullName>
    </recommendedName>
</protein>
<feature type="short sequence motif" description="DGA/G" evidence="2">
    <location>
        <begin position="167"/>
        <end position="169"/>
    </location>
</feature>
<keyword evidence="1 2" id="KW-0443">Lipid metabolism</keyword>
<dbReference type="GO" id="GO:0005811">
    <property type="term" value="C:lipid droplet"/>
    <property type="evidence" value="ECO:0007669"/>
    <property type="project" value="TreeGrafter"/>
</dbReference>
<dbReference type="PANTHER" id="PTHR12406">
    <property type="entry name" value="CALCIUM-INDEPENDENT PHOSPHOLIPASE A2 IPLA2 -RELATED"/>
    <property type="match status" value="1"/>
</dbReference>
<dbReference type="InterPro" id="IPR033562">
    <property type="entry name" value="PLPL"/>
</dbReference>
<name>A0A9J6BEZ9_POLVA</name>
<keyword evidence="2" id="KW-0378">Hydrolase</keyword>
<dbReference type="OrthoDB" id="197155at2759"/>
<keyword evidence="3" id="KW-0472">Membrane</keyword>
<feature type="transmembrane region" description="Helical" evidence="3">
    <location>
        <begin position="12"/>
        <end position="32"/>
    </location>
</feature>
<keyword evidence="6" id="KW-1185">Reference proteome</keyword>
<dbReference type="GO" id="GO:0016020">
    <property type="term" value="C:membrane"/>
    <property type="evidence" value="ECO:0007669"/>
    <property type="project" value="TreeGrafter"/>
</dbReference>
<dbReference type="InterPro" id="IPR016035">
    <property type="entry name" value="Acyl_Trfase/lysoPLipase"/>
</dbReference>
<evidence type="ECO:0000256" key="1">
    <source>
        <dbReference type="ARBA" id="ARBA00023098"/>
    </source>
</evidence>
<keyword evidence="3" id="KW-0812">Transmembrane</keyword>
<dbReference type="PROSITE" id="PS51635">
    <property type="entry name" value="PNPLA"/>
    <property type="match status" value="1"/>
</dbReference>
<dbReference type="SUPFAM" id="SSF52151">
    <property type="entry name" value="FabD/lysophospholipase-like"/>
    <property type="match status" value="1"/>
</dbReference>
<accession>A0A9J6BEZ9</accession>
<dbReference type="GO" id="GO:0055088">
    <property type="term" value="P:lipid homeostasis"/>
    <property type="evidence" value="ECO:0007669"/>
    <property type="project" value="TreeGrafter"/>
</dbReference>
<feature type="short sequence motif" description="GXGXXG" evidence="2">
    <location>
        <begin position="17"/>
        <end position="22"/>
    </location>
</feature>
<dbReference type="AlphaFoldDB" id="A0A9J6BEZ9"/>
<feature type="short sequence motif" description="GXSXG" evidence="2">
    <location>
        <begin position="46"/>
        <end position="50"/>
    </location>
</feature>
<keyword evidence="3" id="KW-1133">Transmembrane helix</keyword>
<dbReference type="GO" id="GO:0005737">
    <property type="term" value="C:cytoplasm"/>
    <property type="evidence" value="ECO:0007669"/>
    <property type="project" value="TreeGrafter"/>
</dbReference>
<dbReference type="Proteomes" id="UP001107558">
    <property type="component" value="Chromosome 4"/>
</dbReference>
<evidence type="ECO:0000313" key="6">
    <source>
        <dbReference type="Proteomes" id="UP001107558"/>
    </source>
</evidence>
<dbReference type="GO" id="GO:0004806">
    <property type="term" value="F:triacylglycerol lipase activity"/>
    <property type="evidence" value="ECO:0007669"/>
    <property type="project" value="TreeGrafter"/>
</dbReference>
<comment type="caution">
    <text evidence="5">The sequence shown here is derived from an EMBL/GenBank/DDBJ whole genome shotgun (WGS) entry which is preliminary data.</text>
</comment>